<sequence>MPDTTDSYQYSYSIIIVMIYSKLPIVRNPTVRNARRSGTSTEFETIMSKRQSEAVGSKAGNGGSGGWPHRAGKEYCKSQELVKSLDRQRFSAEPTNSKRTTAGNALAGAPLDYTLDNDPIDYCAIKGLSVLRHNVRKEPWAKKIILRFSFTSIGGSIVKCLDYTRELTLKWSSLQYLVDLSLKKTFDLPMARCHDSLASRFLGKLTNTLPGVLTVVFLHPGRMSPTTDFIFATVCGYDASPLLVSLGWSASA</sequence>
<organism evidence="2 3">
    <name type="scientific">Aromia moschata</name>
    <dbReference type="NCBI Taxonomy" id="1265417"/>
    <lineage>
        <taxon>Eukaryota</taxon>
        <taxon>Metazoa</taxon>
        <taxon>Ecdysozoa</taxon>
        <taxon>Arthropoda</taxon>
        <taxon>Hexapoda</taxon>
        <taxon>Insecta</taxon>
        <taxon>Pterygota</taxon>
        <taxon>Neoptera</taxon>
        <taxon>Endopterygota</taxon>
        <taxon>Coleoptera</taxon>
        <taxon>Polyphaga</taxon>
        <taxon>Cucujiformia</taxon>
        <taxon>Chrysomeloidea</taxon>
        <taxon>Cerambycidae</taxon>
        <taxon>Cerambycinae</taxon>
        <taxon>Callichromatini</taxon>
        <taxon>Aromia</taxon>
    </lineage>
</organism>
<proteinExistence type="predicted"/>
<accession>A0AAV8Y8Y4</accession>
<dbReference type="Proteomes" id="UP001162162">
    <property type="component" value="Unassembled WGS sequence"/>
</dbReference>
<feature type="region of interest" description="Disordered" evidence="1">
    <location>
        <begin position="36"/>
        <end position="69"/>
    </location>
</feature>
<comment type="caution">
    <text evidence="2">The sequence shown here is derived from an EMBL/GenBank/DDBJ whole genome shotgun (WGS) entry which is preliminary data.</text>
</comment>
<dbReference type="EMBL" id="JAPWTK010000150">
    <property type="protein sequence ID" value="KAJ8947880.1"/>
    <property type="molecule type" value="Genomic_DNA"/>
</dbReference>
<gene>
    <name evidence="2" type="ORF">NQ318_010026</name>
</gene>
<name>A0AAV8Y8Y4_9CUCU</name>
<protein>
    <submittedName>
        <fullName evidence="2">Uncharacterized protein</fullName>
    </submittedName>
</protein>
<evidence type="ECO:0000313" key="3">
    <source>
        <dbReference type="Proteomes" id="UP001162162"/>
    </source>
</evidence>
<evidence type="ECO:0000313" key="2">
    <source>
        <dbReference type="EMBL" id="KAJ8947880.1"/>
    </source>
</evidence>
<reference evidence="2" key="1">
    <citation type="journal article" date="2023" name="Insect Mol. Biol.">
        <title>Genome sequencing provides insights into the evolution of gene families encoding plant cell wall-degrading enzymes in longhorned beetles.</title>
        <authorList>
            <person name="Shin N.R."/>
            <person name="Okamura Y."/>
            <person name="Kirsch R."/>
            <person name="Pauchet Y."/>
        </authorList>
    </citation>
    <scope>NUCLEOTIDE SEQUENCE</scope>
    <source>
        <strain evidence="2">AMC_N1</strain>
    </source>
</reference>
<keyword evidence="3" id="KW-1185">Reference proteome</keyword>
<dbReference type="AlphaFoldDB" id="A0AAV8Y8Y4"/>
<evidence type="ECO:0000256" key="1">
    <source>
        <dbReference type="SAM" id="MobiDB-lite"/>
    </source>
</evidence>